<dbReference type="RefSeq" id="WP_101271077.1">
    <property type="nucleotide sequence ID" value="NZ_NWTK01000021.1"/>
</dbReference>
<organism evidence="1 2">
    <name type="scientific">Thalassospira marina</name>
    <dbReference type="NCBI Taxonomy" id="2048283"/>
    <lineage>
        <taxon>Bacteria</taxon>
        <taxon>Pseudomonadati</taxon>
        <taxon>Pseudomonadota</taxon>
        <taxon>Alphaproteobacteria</taxon>
        <taxon>Rhodospirillales</taxon>
        <taxon>Thalassospiraceae</taxon>
        <taxon>Thalassospira</taxon>
    </lineage>
</organism>
<dbReference type="EMBL" id="NWTK01000021">
    <property type="protein sequence ID" value="PKR48962.1"/>
    <property type="molecule type" value="Genomic_DNA"/>
</dbReference>
<name>A0A2N3KEH1_9PROT</name>
<dbReference type="Proteomes" id="UP000233597">
    <property type="component" value="Unassembled WGS sequence"/>
</dbReference>
<dbReference type="AlphaFoldDB" id="A0A2N3KEH1"/>
<proteinExistence type="predicted"/>
<evidence type="ECO:0000313" key="2">
    <source>
        <dbReference type="Proteomes" id="UP000233597"/>
    </source>
</evidence>
<dbReference type="OrthoDB" id="118830at2"/>
<reference evidence="1 2" key="1">
    <citation type="submission" date="2017-09" db="EMBL/GenBank/DDBJ databases">
        <title>Biodiversity and function of Thalassospira species in the particle-attached aromatic-hydrocarbon-degrading consortia from the surface seawater of the South China Sea.</title>
        <authorList>
            <person name="Dong C."/>
            <person name="Liu R."/>
            <person name="Shao Z."/>
        </authorList>
    </citation>
    <scope>NUCLEOTIDE SEQUENCE [LARGE SCALE GENOMIC DNA]</scope>
    <source>
        <strain evidence="1 2">CSC1P2</strain>
    </source>
</reference>
<accession>A0A2N3KEH1</accession>
<evidence type="ECO:0000313" key="1">
    <source>
        <dbReference type="EMBL" id="PKR48962.1"/>
    </source>
</evidence>
<protein>
    <recommendedName>
        <fullName evidence="3">Polysaccharide lyase</fullName>
    </recommendedName>
</protein>
<dbReference type="InterPro" id="IPR025975">
    <property type="entry name" value="Polysacc_lyase"/>
</dbReference>
<evidence type="ECO:0008006" key="3">
    <source>
        <dbReference type="Google" id="ProtNLM"/>
    </source>
</evidence>
<dbReference type="Pfam" id="PF14099">
    <property type="entry name" value="Polysacc_lyase"/>
    <property type="match status" value="1"/>
</dbReference>
<comment type="caution">
    <text evidence="1">The sequence shown here is derived from an EMBL/GenBank/DDBJ whole genome shotgun (WGS) entry which is preliminary data.</text>
</comment>
<dbReference type="Gene3D" id="2.60.120.200">
    <property type="match status" value="1"/>
</dbReference>
<sequence length="284" mass="31575">MSGTSRLCVIAGTLLVFGAVVFAGISLRPGQGHANANLPVQKTTAASPDAVDRGNFGPFVRSLNDRPYGYQLVADPAIAARGANAALAPRLVERFEVRPGDCGGDNAIDCGRDRERSELSERGDRNPQGSTYWYRWSLYIPKDFVDVSPTKVALGQFHQEGSHPAWMFEVDGAGYHLDDHVTTRKPRYHTLIKGASLRGRWHDIVVFAHWAKDDSGVLRVWADGSLRFDYQGPTMTAELVYFKYGLYRSFVSRYQNANETDRVPAQTVYFANVSRAENRADLTQ</sequence>
<gene>
    <name evidence="1" type="ORF">COO20_23720</name>
</gene>